<evidence type="ECO:0000256" key="1">
    <source>
        <dbReference type="SAM" id="MobiDB-lite"/>
    </source>
</evidence>
<feature type="compositionally biased region" description="Basic and acidic residues" evidence="1">
    <location>
        <begin position="643"/>
        <end position="674"/>
    </location>
</feature>
<organism evidence="2 3">
    <name type="scientific">Odynerus spinipes</name>
    <dbReference type="NCBI Taxonomy" id="1348599"/>
    <lineage>
        <taxon>Eukaryota</taxon>
        <taxon>Metazoa</taxon>
        <taxon>Ecdysozoa</taxon>
        <taxon>Arthropoda</taxon>
        <taxon>Hexapoda</taxon>
        <taxon>Insecta</taxon>
        <taxon>Pterygota</taxon>
        <taxon>Neoptera</taxon>
        <taxon>Endopterygota</taxon>
        <taxon>Hymenoptera</taxon>
        <taxon>Apocrita</taxon>
        <taxon>Aculeata</taxon>
        <taxon>Vespoidea</taxon>
        <taxon>Vespidae</taxon>
        <taxon>Eumeninae</taxon>
        <taxon>Odynerus</taxon>
    </lineage>
</organism>
<feature type="region of interest" description="Disordered" evidence="1">
    <location>
        <begin position="419"/>
        <end position="474"/>
    </location>
</feature>
<proteinExistence type="predicted"/>
<feature type="compositionally biased region" description="Polar residues" evidence="1">
    <location>
        <begin position="1036"/>
        <end position="1049"/>
    </location>
</feature>
<feature type="region of interest" description="Disordered" evidence="1">
    <location>
        <begin position="50"/>
        <end position="80"/>
    </location>
</feature>
<feature type="compositionally biased region" description="Basic and acidic residues" evidence="1">
    <location>
        <begin position="766"/>
        <end position="793"/>
    </location>
</feature>
<feature type="region of interest" description="Disordered" evidence="1">
    <location>
        <begin position="125"/>
        <end position="147"/>
    </location>
</feature>
<dbReference type="AlphaFoldDB" id="A0AAD9RJ92"/>
<evidence type="ECO:0000313" key="2">
    <source>
        <dbReference type="EMBL" id="KAK2580450.1"/>
    </source>
</evidence>
<reference evidence="2" key="1">
    <citation type="submission" date="2021-08" db="EMBL/GenBank/DDBJ databases">
        <authorList>
            <person name="Misof B."/>
            <person name="Oliver O."/>
            <person name="Podsiadlowski L."/>
            <person name="Donath A."/>
            <person name="Peters R."/>
            <person name="Mayer C."/>
            <person name="Rust J."/>
            <person name="Gunkel S."/>
            <person name="Lesny P."/>
            <person name="Martin S."/>
            <person name="Oeyen J.P."/>
            <person name="Petersen M."/>
            <person name="Panagiotis P."/>
            <person name="Wilbrandt J."/>
            <person name="Tanja T."/>
        </authorList>
    </citation>
    <scope>NUCLEOTIDE SEQUENCE</scope>
    <source>
        <strain evidence="2">GBR_01_08_01A</strain>
        <tissue evidence="2">Thorax + abdomen</tissue>
    </source>
</reference>
<feature type="compositionally biased region" description="Basic residues" evidence="1">
    <location>
        <begin position="1192"/>
        <end position="1203"/>
    </location>
</feature>
<feature type="compositionally biased region" description="Polar residues" evidence="1">
    <location>
        <begin position="1218"/>
        <end position="1232"/>
    </location>
</feature>
<feature type="compositionally biased region" description="Basic and acidic residues" evidence="1">
    <location>
        <begin position="464"/>
        <end position="474"/>
    </location>
</feature>
<comment type="caution">
    <text evidence="2">The sequence shown here is derived from an EMBL/GenBank/DDBJ whole genome shotgun (WGS) entry which is preliminary data.</text>
</comment>
<feature type="region of interest" description="Disordered" evidence="1">
    <location>
        <begin position="815"/>
        <end position="886"/>
    </location>
</feature>
<feature type="compositionally biased region" description="Low complexity" evidence="1">
    <location>
        <begin position="135"/>
        <end position="145"/>
    </location>
</feature>
<feature type="region of interest" description="Disordered" evidence="1">
    <location>
        <begin position="720"/>
        <end position="748"/>
    </location>
</feature>
<feature type="compositionally biased region" description="Polar residues" evidence="1">
    <location>
        <begin position="720"/>
        <end position="731"/>
    </location>
</feature>
<gene>
    <name evidence="2" type="ORF">KPH14_006193</name>
</gene>
<feature type="region of interest" description="Disordered" evidence="1">
    <location>
        <begin position="766"/>
        <end position="801"/>
    </location>
</feature>
<sequence>MKTPGSNFYLTGYQGRDHVLFYGVLIMVCVNLVISEVSVDLQAKVADDKKNAGSIDEVPESKIDGGHQSTDSVHQRSRKITNDSYSPALRTFLKNILKARDELKWIDRAASRINYRNGPYGTFYEREAMDDPGPSNDDSLNSNKNLEYKSDNWENRWTRDYDVPRANNEDSEGFEYLQNKRELTDTEVSLEKLKETLLELRENLTRRNDDLKKDKSDTEIDENRKFNEENLTSKKNSGKDEHKKDTSPSRSNNQKHTEQLSASSNEDENTNLVWLNEPKSLEEIINFEKTLDDAEDQEKSTIRKKRTEIKDKLKNEENFKENLLEEKTPDVNDYWRANNYKEVSNVDDLMALQGKLLDYDDDQNFGKEIDKFKNPERRLLSIVENESERSLSCNESKCLLQYNLFNKRKLLQSDDENFEENSLASDETINQINKSDNEKTNDNDDDSNDDSENIREFDEEEEPERNLIDDTKASETKRHVKNTLLLNQANDPYEARVNMLIKQRIAAKHRDDKNLVRRKRYPLGIIEYYDYDEEFENNIEDNRAKKDSSNINIEFDKDSENSKNCTLLNKKNEHAEEEEKEEKKKSKMMNKEPKEQFIVDLGQDGPKNETDKSGNPSKSPKDKVTFKENDEGAKIDSGQLFLKEGEKFSKHLDTEWSDKNEAKNENGRPMEERNLANANPEITLPKESLEYIFRAPETIEQQIVDVIFDDMQPIDLPEYNKQSDTIKSSGLDNRLGNPQKLNSKDNIDDDIDTVYDEMKKIYDWEDNESKNRLRLKGDQRLYEESKNNPEKDTNGTSGTNYMALKKTDDLFKGGIEQSDIFDEKSSPNSTKSSKSQDDSIKSEWKVIPVMETLNDSRPKSSEVLRSVESEQRTKLEADSGSPYENGKYLESLEREGNDNERFAIESNDMHESFVEPLDGVDDFDDIRVRLGRSLKTIDDRPETTQSSKISSIKNHLDFVEIASLNETHDDISTKSTTITDNNRTVTNCNDRSNETINANLSNLLGSDNRNQTIRKNQIRRNETRSGVNKIDGIGSMSHSTLPSVGNKNASRVKREGNSYSLTNGKGNPFDVYYGHSNEIINDFYTINPYDYSMNQNSPNYFDSDQTRQLKYDPNDFGANDYKERKKHSKRKFRNGKRKKKKKKRKKKRKKNINSKKFKKRAKNLNEVNGRFERENRRRRKPRNNFHEVSNRFSKKGKKRKAKKNLKDRERRKIKSHHGGNSNKKIVSGSNTLRNKDESVSQKTPKF</sequence>
<dbReference type="Proteomes" id="UP001258017">
    <property type="component" value="Unassembled WGS sequence"/>
</dbReference>
<feature type="compositionally biased region" description="Polar residues" evidence="1">
    <location>
        <begin position="420"/>
        <end position="432"/>
    </location>
</feature>
<feature type="compositionally biased region" description="Polar residues" evidence="1">
    <location>
        <begin position="248"/>
        <end position="264"/>
    </location>
</feature>
<evidence type="ECO:0000313" key="3">
    <source>
        <dbReference type="Proteomes" id="UP001258017"/>
    </source>
</evidence>
<feature type="region of interest" description="Disordered" evidence="1">
    <location>
        <begin position="1027"/>
        <end position="1061"/>
    </location>
</feature>
<name>A0AAD9RJ92_9HYME</name>
<keyword evidence="3" id="KW-1185">Reference proteome</keyword>
<feature type="region of interest" description="Disordered" evidence="1">
    <location>
        <begin position="215"/>
        <end position="270"/>
    </location>
</feature>
<feature type="compositionally biased region" description="Basic and acidic residues" evidence="1">
    <location>
        <begin position="581"/>
        <end position="597"/>
    </location>
</feature>
<protein>
    <submittedName>
        <fullName evidence="2">Uncharacterized protein</fullName>
    </submittedName>
</protein>
<accession>A0AAD9RJ92</accession>
<feature type="compositionally biased region" description="Basic residues" evidence="1">
    <location>
        <begin position="1124"/>
        <end position="1162"/>
    </location>
</feature>
<feature type="region of interest" description="Disordered" evidence="1">
    <location>
        <begin position="562"/>
        <end position="681"/>
    </location>
</feature>
<feature type="compositionally biased region" description="Basic and acidic residues" evidence="1">
    <location>
        <begin position="834"/>
        <end position="844"/>
    </location>
</feature>
<feature type="compositionally biased region" description="Basic and acidic residues" evidence="1">
    <location>
        <begin position="619"/>
        <end position="634"/>
    </location>
</feature>
<feature type="compositionally biased region" description="Basic and acidic residues" evidence="1">
    <location>
        <begin position="1104"/>
        <end position="1113"/>
    </location>
</feature>
<feature type="compositionally biased region" description="Acidic residues" evidence="1">
    <location>
        <begin position="443"/>
        <end position="463"/>
    </location>
</feature>
<reference evidence="2" key="2">
    <citation type="journal article" date="2023" name="Commun. Biol.">
        <title>Intrasexual cuticular hydrocarbon dimorphism in a wasp sheds light on hydrocarbon biosynthesis genes in Hymenoptera.</title>
        <authorList>
            <person name="Moris V.C."/>
            <person name="Podsiadlowski L."/>
            <person name="Martin S."/>
            <person name="Oeyen J.P."/>
            <person name="Donath A."/>
            <person name="Petersen M."/>
            <person name="Wilbrandt J."/>
            <person name="Misof B."/>
            <person name="Liedtke D."/>
            <person name="Thamm M."/>
            <person name="Scheiner R."/>
            <person name="Schmitt T."/>
            <person name="Niehuis O."/>
        </authorList>
    </citation>
    <scope>NUCLEOTIDE SEQUENCE</scope>
    <source>
        <strain evidence="2">GBR_01_08_01A</strain>
    </source>
</reference>
<feature type="compositionally biased region" description="Basic and acidic residues" evidence="1">
    <location>
        <begin position="215"/>
        <end position="247"/>
    </location>
</feature>
<feature type="region of interest" description="Disordered" evidence="1">
    <location>
        <begin position="1096"/>
        <end position="1246"/>
    </location>
</feature>
<dbReference type="EMBL" id="JAIFRP010000053">
    <property type="protein sequence ID" value="KAK2580450.1"/>
    <property type="molecule type" value="Genomic_DNA"/>
</dbReference>
<feature type="compositionally biased region" description="Basic and acidic residues" evidence="1">
    <location>
        <begin position="854"/>
        <end position="877"/>
    </location>
</feature>